<dbReference type="CDD" id="cd06165">
    <property type="entry name" value="Sortase_A"/>
    <property type="match status" value="1"/>
</dbReference>
<dbReference type="EMBL" id="AJDQ01000031">
    <property type="protein sequence ID" value="EOI51813.1"/>
    <property type="molecule type" value="Genomic_DNA"/>
</dbReference>
<feature type="active site" description="Acyl-thioester intermediate" evidence="4">
    <location>
        <position position="241"/>
    </location>
</feature>
<feature type="compositionally biased region" description="Polar residues" evidence="5">
    <location>
        <begin position="300"/>
        <end position="309"/>
    </location>
</feature>
<dbReference type="HOGENOM" id="CLU_770552_0_0_9"/>
<keyword evidence="2" id="KW-0378">Hydrolase</keyword>
<dbReference type="InterPro" id="IPR005754">
    <property type="entry name" value="Sortase"/>
</dbReference>
<keyword evidence="3" id="KW-0788">Thiol protease</keyword>
<evidence type="ECO:0000313" key="7">
    <source>
        <dbReference type="EMBL" id="EOI51813.1"/>
    </source>
</evidence>
<organism evidence="7 8">
    <name type="scientific">Enterococcus gilvus ATCC BAA-350</name>
    <dbReference type="NCBI Taxonomy" id="1158614"/>
    <lineage>
        <taxon>Bacteria</taxon>
        <taxon>Bacillati</taxon>
        <taxon>Bacillota</taxon>
        <taxon>Bacilli</taxon>
        <taxon>Lactobacillales</taxon>
        <taxon>Enterococcaceae</taxon>
        <taxon>Enterococcus</taxon>
    </lineage>
</organism>
<dbReference type="Pfam" id="PF04203">
    <property type="entry name" value="Sortase"/>
    <property type="match status" value="1"/>
</dbReference>
<evidence type="ECO:0000313" key="8">
    <source>
        <dbReference type="Proteomes" id="UP000013750"/>
    </source>
</evidence>
<evidence type="ECO:0000256" key="2">
    <source>
        <dbReference type="ARBA" id="ARBA00022801"/>
    </source>
</evidence>
<dbReference type="SUPFAM" id="SSF63817">
    <property type="entry name" value="Sortase"/>
    <property type="match status" value="1"/>
</dbReference>
<evidence type="ECO:0000256" key="4">
    <source>
        <dbReference type="PIRSR" id="PIRSR605754-1"/>
    </source>
</evidence>
<reference evidence="7 8" key="1">
    <citation type="submission" date="2013-02" db="EMBL/GenBank/DDBJ databases">
        <title>The Genome Sequence of Enterococcus gilvus ATCC BAA-350.</title>
        <authorList>
            <consortium name="The Broad Institute Genome Sequencing Platform"/>
            <consortium name="The Broad Institute Genome Sequencing Center for Infectious Disease"/>
            <person name="Earl A.M."/>
            <person name="Gilmore M.S."/>
            <person name="Lebreton F."/>
            <person name="Walker B."/>
            <person name="Young S.K."/>
            <person name="Zeng Q."/>
            <person name="Gargeya S."/>
            <person name="Fitzgerald M."/>
            <person name="Haas B."/>
            <person name="Abouelleil A."/>
            <person name="Alvarado L."/>
            <person name="Arachchi H.M."/>
            <person name="Berlin A.M."/>
            <person name="Chapman S.B."/>
            <person name="Dewar J."/>
            <person name="Goldberg J."/>
            <person name="Griggs A."/>
            <person name="Gujja S."/>
            <person name="Hansen M."/>
            <person name="Howarth C."/>
            <person name="Imamovic A."/>
            <person name="Larimer J."/>
            <person name="McCowan C."/>
            <person name="Murphy C."/>
            <person name="Neiman D."/>
            <person name="Pearson M."/>
            <person name="Priest M."/>
            <person name="Roberts A."/>
            <person name="Saif S."/>
            <person name="Shea T."/>
            <person name="Sisk P."/>
            <person name="Sykes S."/>
            <person name="Wortman J."/>
            <person name="Nusbaum C."/>
            <person name="Birren B."/>
        </authorList>
    </citation>
    <scope>NUCLEOTIDE SEQUENCE [LARGE SCALE GENOMIC DNA]</scope>
    <source>
        <strain evidence="7 8">ATCC BAA-350</strain>
    </source>
</reference>
<feature type="region of interest" description="Disordered" evidence="5">
    <location>
        <begin position="283"/>
        <end position="315"/>
    </location>
</feature>
<dbReference type="InterPro" id="IPR023365">
    <property type="entry name" value="Sortase_dom-sf"/>
</dbReference>
<feature type="transmembrane region" description="Helical" evidence="6">
    <location>
        <begin position="49"/>
        <end position="69"/>
    </location>
</feature>
<feature type="non-terminal residue" evidence="7">
    <location>
        <position position="1"/>
    </location>
</feature>
<evidence type="ECO:0000256" key="5">
    <source>
        <dbReference type="SAM" id="MobiDB-lite"/>
    </source>
</evidence>
<evidence type="ECO:0000256" key="1">
    <source>
        <dbReference type="ARBA" id="ARBA00022670"/>
    </source>
</evidence>
<keyword evidence="6" id="KW-0472">Membrane</keyword>
<dbReference type="Proteomes" id="UP000013750">
    <property type="component" value="Unassembled WGS sequence"/>
</dbReference>
<evidence type="ECO:0000256" key="6">
    <source>
        <dbReference type="SAM" id="Phobius"/>
    </source>
</evidence>
<feature type="region of interest" description="Disordered" evidence="5">
    <location>
        <begin position="79"/>
        <end position="103"/>
    </location>
</feature>
<gene>
    <name evidence="7" type="ORF">UKC_04117</name>
</gene>
<accession>R2XB26</accession>
<dbReference type="GO" id="GO:0008234">
    <property type="term" value="F:cysteine-type peptidase activity"/>
    <property type="evidence" value="ECO:0007669"/>
    <property type="project" value="UniProtKB-KW"/>
</dbReference>
<sequence length="359" mass="40043">YFCFYEEKTSRTTIIFFCLSVRYRMLRHYYVSDVEQEGIVKKAVEALPILWLVFGIVLACGSYYGYCLLKQADRNAEQMTHRIEPKKTSQKRTQQKSKEATYTTDQIKPVTPEAFADAQLQYEKIVNQWGIGALYIPSAGIQTKLLAGMANQNLMVGVGTYYPNQQLGKGNYVGLAHNLVQGGGALGNLPKTALNQVFYATDFTRVYEYVATKNEVVNQSRGELLEVPKSNEDALLTLIRCEGGLYTANRAIVQGVFHKSYPADQASTEVKLGLGLVEERAVKPIEQPKENKSTEKPTETSKANQNQESKTNKRNKPIYSTIQRACISAFATVSQSPILLSTGYLVLLSVLLKLATFGK</sequence>
<feature type="active site" description="Proton donor/acceptor" evidence="4">
    <location>
        <position position="177"/>
    </location>
</feature>
<keyword evidence="6" id="KW-1133">Transmembrane helix</keyword>
<keyword evidence="1" id="KW-0645">Protease</keyword>
<dbReference type="eggNOG" id="COG3764">
    <property type="taxonomic scope" value="Bacteria"/>
</dbReference>
<comment type="caution">
    <text evidence="7">The sequence shown here is derived from an EMBL/GenBank/DDBJ whole genome shotgun (WGS) entry which is preliminary data.</text>
</comment>
<dbReference type="GO" id="GO:0006508">
    <property type="term" value="P:proteolysis"/>
    <property type="evidence" value="ECO:0007669"/>
    <property type="project" value="UniProtKB-KW"/>
</dbReference>
<protein>
    <recommendedName>
        <fullName evidence="9">Sortase</fullName>
    </recommendedName>
</protein>
<name>R2XB26_9ENTE</name>
<feature type="compositionally biased region" description="Basic and acidic residues" evidence="5">
    <location>
        <begin position="283"/>
        <end position="299"/>
    </location>
</feature>
<evidence type="ECO:0008006" key="9">
    <source>
        <dbReference type="Google" id="ProtNLM"/>
    </source>
</evidence>
<proteinExistence type="predicted"/>
<dbReference type="AlphaFoldDB" id="R2XB26"/>
<evidence type="ECO:0000256" key="3">
    <source>
        <dbReference type="ARBA" id="ARBA00022807"/>
    </source>
</evidence>
<dbReference type="PATRIC" id="fig|1158614.3.peg.4098"/>
<dbReference type="InterPro" id="IPR042007">
    <property type="entry name" value="Sortase_A"/>
</dbReference>
<dbReference type="Gene3D" id="2.40.260.10">
    <property type="entry name" value="Sortase"/>
    <property type="match status" value="1"/>
</dbReference>
<keyword evidence="6" id="KW-0812">Transmembrane</keyword>